<gene>
    <name evidence="1" type="ORF">BDV98DRAFT_655826</name>
</gene>
<dbReference type="EMBL" id="ML178823">
    <property type="protein sequence ID" value="TFL02221.1"/>
    <property type="molecule type" value="Genomic_DNA"/>
</dbReference>
<keyword evidence="2" id="KW-1185">Reference proteome</keyword>
<protein>
    <submittedName>
        <fullName evidence="1">Uncharacterized protein</fullName>
    </submittedName>
</protein>
<dbReference type="AlphaFoldDB" id="A0A5C3QNV9"/>
<organism evidence="1 2">
    <name type="scientific">Pterulicium gracile</name>
    <dbReference type="NCBI Taxonomy" id="1884261"/>
    <lineage>
        <taxon>Eukaryota</taxon>
        <taxon>Fungi</taxon>
        <taxon>Dikarya</taxon>
        <taxon>Basidiomycota</taxon>
        <taxon>Agaricomycotina</taxon>
        <taxon>Agaricomycetes</taxon>
        <taxon>Agaricomycetidae</taxon>
        <taxon>Agaricales</taxon>
        <taxon>Pleurotineae</taxon>
        <taxon>Pterulaceae</taxon>
        <taxon>Pterulicium</taxon>
    </lineage>
</organism>
<reference evidence="1 2" key="1">
    <citation type="journal article" date="2019" name="Nat. Ecol. Evol.">
        <title>Megaphylogeny resolves global patterns of mushroom evolution.</title>
        <authorList>
            <person name="Varga T."/>
            <person name="Krizsan K."/>
            <person name="Foldi C."/>
            <person name="Dima B."/>
            <person name="Sanchez-Garcia M."/>
            <person name="Sanchez-Ramirez S."/>
            <person name="Szollosi G.J."/>
            <person name="Szarkandi J.G."/>
            <person name="Papp V."/>
            <person name="Albert L."/>
            <person name="Andreopoulos W."/>
            <person name="Angelini C."/>
            <person name="Antonin V."/>
            <person name="Barry K.W."/>
            <person name="Bougher N.L."/>
            <person name="Buchanan P."/>
            <person name="Buyck B."/>
            <person name="Bense V."/>
            <person name="Catcheside P."/>
            <person name="Chovatia M."/>
            <person name="Cooper J."/>
            <person name="Damon W."/>
            <person name="Desjardin D."/>
            <person name="Finy P."/>
            <person name="Geml J."/>
            <person name="Haridas S."/>
            <person name="Hughes K."/>
            <person name="Justo A."/>
            <person name="Karasinski D."/>
            <person name="Kautmanova I."/>
            <person name="Kiss B."/>
            <person name="Kocsube S."/>
            <person name="Kotiranta H."/>
            <person name="LaButti K.M."/>
            <person name="Lechner B.E."/>
            <person name="Liimatainen K."/>
            <person name="Lipzen A."/>
            <person name="Lukacs Z."/>
            <person name="Mihaltcheva S."/>
            <person name="Morgado L.N."/>
            <person name="Niskanen T."/>
            <person name="Noordeloos M.E."/>
            <person name="Ohm R.A."/>
            <person name="Ortiz-Santana B."/>
            <person name="Ovrebo C."/>
            <person name="Racz N."/>
            <person name="Riley R."/>
            <person name="Savchenko A."/>
            <person name="Shiryaev A."/>
            <person name="Soop K."/>
            <person name="Spirin V."/>
            <person name="Szebenyi C."/>
            <person name="Tomsovsky M."/>
            <person name="Tulloss R.E."/>
            <person name="Uehling J."/>
            <person name="Grigoriev I.V."/>
            <person name="Vagvolgyi C."/>
            <person name="Papp T."/>
            <person name="Martin F.M."/>
            <person name="Miettinen O."/>
            <person name="Hibbett D.S."/>
            <person name="Nagy L.G."/>
        </authorList>
    </citation>
    <scope>NUCLEOTIDE SEQUENCE [LARGE SCALE GENOMIC DNA]</scope>
    <source>
        <strain evidence="1 2">CBS 309.79</strain>
    </source>
</reference>
<proteinExistence type="predicted"/>
<evidence type="ECO:0000313" key="1">
    <source>
        <dbReference type="EMBL" id="TFL02221.1"/>
    </source>
</evidence>
<name>A0A5C3QNV9_9AGAR</name>
<dbReference type="Proteomes" id="UP000305067">
    <property type="component" value="Unassembled WGS sequence"/>
</dbReference>
<dbReference type="OrthoDB" id="3133596at2759"/>
<accession>A0A5C3QNV9</accession>
<sequence>MDSLEFSWDENYKTLSLDTSENFALFRSDIHRLFDENTQAFVLLPSASLVEMCLKALGRKRPVPSKFPKLEGDIVTLSSQKDAKLFKYRLIDIPGKMESVLLTREHGQPDAVDNVDSLQNHDGQDAAQLPSIPTPVVHSWPFSNFPPVFSHTHPRFMILNGGYKLAKISGAQLETIRHVYRENVVTLIFSSVQLFNLGGGFGQRWCLSLFFTFFRRSDHTVCTSTGSLLLADAVLVEEP</sequence>
<dbReference type="STRING" id="1884261.A0A5C3QNV9"/>
<evidence type="ECO:0000313" key="2">
    <source>
        <dbReference type="Proteomes" id="UP000305067"/>
    </source>
</evidence>